<evidence type="ECO:0000313" key="3">
    <source>
        <dbReference type="Proteomes" id="UP000500938"/>
    </source>
</evidence>
<dbReference type="SMART" id="SM00382">
    <property type="entry name" value="AAA"/>
    <property type="match status" value="1"/>
</dbReference>
<feature type="domain" description="AAA+ ATPase" evidence="1">
    <location>
        <begin position="262"/>
        <end position="408"/>
    </location>
</feature>
<reference evidence="2 3" key="1">
    <citation type="submission" date="2020-05" db="EMBL/GenBank/DDBJ databases">
        <title>Complete genome sequence of Gemmatimonas greenlandica TET16.</title>
        <authorList>
            <person name="Zeng Y."/>
        </authorList>
    </citation>
    <scope>NUCLEOTIDE SEQUENCE [LARGE SCALE GENOMIC DNA]</scope>
    <source>
        <strain evidence="2 3">TET16</strain>
    </source>
</reference>
<dbReference type="Pfam" id="PF09848">
    <property type="entry name" value="SLFN-g3_helicase"/>
    <property type="match status" value="1"/>
</dbReference>
<dbReference type="AlphaFoldDB" id="A0A6M4IN74"/>
<proteinExistence type="predicted"/>
<dbReference type="InterPro" id="IPR027417">
    <property type="entry name" value="P-loop_NTPase"/>
</dbReference>
<name>A0A6M4IN74_9BACT</name>
<dbReference type="Gene3D" id="3.40.50.300">
    <property type="entry name" value="P-loop containing nucleotide triphosphate hydrolases"/>
    <property type="match status" value="1"/>
</dbReference>
<gene>
    <name evidence="2" type="ORF">HKW67_06730</name>
</gene>
<evidence type="ECO:0000259" key="1">
    <source>
        <dbReference type="SMART" id="SM00382"/>
    </source>
</evidence>
<evidence type="ECO:0000313" key="2">
    <source>
        <dbReference type="EMBL" id="QJR35219.1"/>
    </source>
</evidence>
<dbReference type="InterPro" id="IPR018647">
    <property type="entry name" value="SLFN_3-like_DNA/RNA_helicase"/>
</dbReference>
<organism evidence="2 3">
    <name type="scientific">Gemmatimonas groenlandica</name>
    <dbReference type="NCBI Taxonomy" id="2732249"/>
    <lineage>
        <taxon>Bacteria</taxon>
        <taxon>Pseudomonadati</taxon>
        <taxon>Gemmatimonadota</taxon>
        <taxon>Gemmatimonadia</taxon>
        <taxon>Gemmatimonadales</taxon>
        <taxon>Gemmatimonadaceae</taxon>
        <taxon>Gemmatimonas</taxon>
    </lineage>
</organism>
<protein>
    <submittedName>
        <fullName evidence="2">DUF2075 domain-containing protein</fullName>
    </submittedName>
</protein>
<accession>A0A6M4IN74</accession>
<dbReference type="SUPFAM" id="SSF52540">
    <property type="entry name" value="P-loop containing nucleoside triphosphate hydrolases"/>
    <property type="match status" value="1"/>
</dbReference>
<dbReference type="EMBL" id="CP053085">
    <property type="protein sequence ID" value="QJR35219.1"/>
    <property type="molecule type" value="Genomic_DNA"/>
</dbReference>
<sequence>MIVYSADKRQFLSDIDEREIDEVIHLRYKTITGRGVGTSELRSWRESLTRMASVLRDDSIPPNVGIAIEFHIPQSSKRIDVTLTGLDDENGKNAVIVELKQWESATRTDRDAIVTTFVGGGNRELVHPSYQAWSYSTLLEGFNTAVHEGGIVLRPCAYLHNYVRDGQIDHSFYNGYISKAPLFLKGEEEKAKLRSFISTHVKRGDSSGILEEIEGAKIRPSKALADSLAVLMKGNPEFVLIDDQKTVFEGVVAAAKSASSATPRVVIVEGGPGTGKSVLAINLLSALTSDGLVCKYVSRNAAPRAVFQSKLTGSLTKTKYESLFGSSGSFVESTPNAFDLLIVDEAHRLSEKSGLLNNKGENQTKELIAAGKCTVFFIDEDQRVTLRDAGSKAAIRTFAESRGAVVEEYGLASQFRCSGSDGYLAWLDHVLDIRTTANTTLDSAQYDFHVFDSPSELHDLIEAMNTGNKSRMVAGYCWPWLGKKDPAVQDITIGSNYKRRWNLVKDGSLWIVSPDSVNEVGCVHTCQGLELDYVGVIIGPDLIIRDGRVLTVPSARAFQDKSLHGLKKLAKTDSAKAAQVADQIIKNTYRTLMTRGMKGCYIYCTDPETSDYFRSCLRRESPVS</sequence>
<dbReference type="InterPro" id="IPR003593">
    <property type="entry name" value="AAA+_ATPase"/>
</dbReference>
<dbReference type="KEGG" id="ggr:HKW67_06730"/>
<keyword evidence="3" id="KW-1185">Reference proteome</keyword>
<dbReference type="RefSeq" id="WP_171224648.1">
    <property type="nucleotide sequence ID" value="NZ_CP053085.1"/>
</dbReference>
<dbReference type="Proteomes" id="UP000500938">
    <property type="component" value="Chromosome"/>
</dbReference>